<evidence type="ECO:0000256" key="3">
    <source>
        <dbReference type="ARBA" id="ARBA00038471"/>
    </source>
</evidence>
<proteinExistence type="inferred from homology"/>
<sequence length="178" mass="19900">MKTIHLIVSALAIFLQNWSLSSASLEENCKRIHELDPYRSYDFCVTSLQVVPESHTANLSQLAVIASELTIKNYTYTLDVVQQLLKNQSLSHWQREALRVCNEIYTSEIGDVNLAITEIKSDDFSSAQSNLSAAAIASDTCESSFKEGHIPSMIPRENALTYLISYLALDILELLTRA</sequence>
<reference evidence="6" key="1">
    <citation type="submission" date="2020-07" db="EMBL/GenBank/DDBJ databases">
        <authorList>
            <person name="Lin J."/>
        </authorList>
    </citation>
    <scope>NUCLEOTIDE SEQUENCE</scope>
</reference>
<dbReference type="AlphaFoldDB" id="A0A6V7P3R3"/>
<dbReference type="NCBIfam" id="TIGR01614">
    <property type="entry name" value="PME_inhib"/>
    <property type="match status" value="1"/>
</dbReference>
<dbReference type="Gene3D" id="1.20.140.40">
    <property type="entry name" value="Invertase/pectin methylesterase inhibitor family protein"/>
    <property type="match status" value="1"/>
</dbReference>
<dbReference type="PANTHER" id="PTHR35357">
    <property type="entry name" value="OS02G0537100 PROTEIN"/>
    <property type="match status" value="1"/>
</dbReference>
<feature type="domain" description="Pectinesterase inhibitor" evidence="5">
    <location>
        <begin position="20"/>
        <end position="171"/>
    </location>
</feature>
<dbReference type="GO" id="GO:0005576">
    <property type="term" value="C:extracellular region"/>
    <property type="evidence" value="ECO:0007669"/>
    <property type="project" value="UniProtKB-ARBA"/>
</dbReference>
<dbReference type="GO" id="GO:0004857">
    <property type="term" value="F:enzyme inhibitor activity"/>
    <property type="evidence" value="ECO:0007669"/>
    <property type="project" value="InterPro"/>
</dbReference>
<feature type="chain" id="PRO_5028361580" description="Pectinesterase inhibitor domain-containing protein" evidence="4">
    <location>
        <begin position="24"/>
        <end position="178"/>
    </location>
</feature>
<gene>
    <name evidence="6" type="ORF">CB5_LOCUS8690</name>
</gene>
<dbReference type="EMBL" id="LR862145">
    <property type="protein sequence ID" value="CAD1825479.1"/>
    <property type="molecule type" value="Genomic_DNA"/>
</dbReference>
<dbReference type="SUPFAM" id="SSF101148">
    <property type="entry name" value="Plant invertase/pectin methylesterase inhibitor"/>
    <property type="match status" value="1"/>
</dbReference>
<dbReference type="InterPro" id="IPR034088">
    <property type="entry name" value="Pla_a_1-like"/>
</dbReference>
<protein>
    <recommendedName>
        <fullName evidence="5">Pectinesterase inhibitor domain-containing protein</fullName>
    </recommendedName>
</protein>
<evidence type="ECO:0000256" key="1">
    <source>
        <dbReference type="ARBA" id="ARBA00022729"/>
    </source>
</evidence>
<dbReference type="SMART" id="SM00856">
    <property type="entry name" value="PMEI"/>
    <property type="match status" value="1"/>
</dbReference>
<dbReference type="InterPro" id="IPR006501">
    <property type="entry name" value="Pectinesterase_inhib_dom"/>
</dbReference>
<dbReference type="InterPro" id="IPR035513">
    <property type="entry name" value="Invertase/methylesterase_inhib"/>
</dbReference>
<keyword evidence="1 4" id="KW-0732">Signal</keyword>
<feature type="signal peptide" evidence="4">
    <location>
        <begin position="1"/>
        <end position="23"/>
    </location>
</feature>
<evidence type="ECO:0000259" key="5">
    <source>
        <dbReference type="SMART" id="SM00856"/>
    </source>
</evidence>
<accession>A0A6V7P3R3</accession>
<evidence type="ECO:0000313" key="6">
    <source>
        <dbReference type="EMBL" id="CAD1825479.1"/>
    </source>
</evidence>
<dbReference type="CDD" id="cd15795">
    <property type="entry name" value="PMEI-Pla_a_1_like"/>
    <property type="match status" value="1"/>
</dbReference>
<dbReference type="PANTHER" id="PTHR35357:SF23">
    <property type="entry name" value="PECTINESTERASE INHIBITOR DOMAIN-CONTAINING PROTEIN"/>
    <property type="match status" value="1"/>
</dbReference>
<comment type="similarity">
    <text evidence="3">Belongs to the PMEI family.</text>
</comment>
<name>A0A6V7P3R3_ANACO</name>
<keyword evidence="2" id="KW-1015">Disulfide bond</keyword>
<evidence type="ECO:0000256" key="2">
    <source>
        <dbReference type="ARBA" id="ARBA00023157"/>
    </source>
</evidence>
<organism evidence="6">
    <name type="scientific">Ananas comosus var. bracteatus</name>
    <name type="common">red pineapple</name>
    <dbReference type="NCBI Taxonomy" id="296719"/>
    <lineage>
        <taxon>Eukaryota</taxon>
        <taxon>Viridiplantae</taxon>
        <taxon>Streptophyta</taxon>
        <taxon>Embryophyta</taxon>
        <taxon>Tracheophyta</taxon>
        <taxon>Spermatophyta</taxon>
        <taxon>Magnoliopsida</taxon>
        <taxon>Liliopsida</taxon>
        <taxon>Poales</taxon>
        <taxon>Bromeliaceae</taxon>
        <taxon>Bromelioideae</taxon>
        <taxon>Ananas</taxon>
    </lineage>
</organism>
<dbReference type="FunFam" id="1.20.140.40:FF:000002">
    <property type="entry name" value="Putative invertase inhibitor"/>
    <property type="match status" value="1"/>
</dbReference>
<dbReference type="Pfam" id="PF04043">
    <property type="entry name" value="PMEI"/>
    <property type="match status" value="1"/>
</dbReference>
<evidence type="ECO:0000256" key="4">
    <source>
        <dbReference type="SAM" id="SignalP"/>
    </source>
</evidence>